<organism evidence="1 2">
    <name type="scientific">Actinomyces viscosus</name>
    <dbReference type="NCBI Taxonomy" id="1656"/>
    <lineage>
        <taxon>Bacteria</taxon>
        <taxon>Bacillati</taxon>
        <taxon>Actinomycetota</taxon>
        <taxon>Actinomycetes</taxon>
        <taxon>Actinomycetales</taxon>
        <taxon>Actinomycetaceae</taxon>
        <taxon>Actinomyces</taxon>
    </lineage>
</organism>
<dbReference type="EMBL" id="LR134477">
    <property type="protein sequence ID" value="VEI17911.1"/>
    <property type="molecule type" value="Genomic_DNA"/>
</dbReference>
<proteinExistence type="predicted"/>
<name>A0A448PNN0_ACTVI</name>
<protein>
    <submittedName>
        <fullName evidence="1">Uncharacterized protein</fullName>
    </submittedName>
</protein>
<dbReference type="Proteomes" id="UP000268658">
    <property type="component" value="Chromosome"/>
</dbReference>
<gene>
    <name evidence="1" type="ORF">NCTC10951_02437</name>
</gene>
<evidence type="ECO:0000313" key="1">
    <source>
        <dbReference type="EMBL" id="VEI17911.1"/>
    </source>
</evidence>
<reference evidence="1 2" key="1">
    <citation type="submission" date="2018-12" db="EMBL/GenBank/DDBJ databases">
        <authorList>
            <consortium name="Pathogen Informatics"/>
        </authorList>
    </citation>
    <scope>NUCLEOTIDE SEQUENCE [LARGE SCALE GENOMIC DNA]</scope>
    <source>
        <strain evidence="1 2">NCTC10951</strain>
    </source>
</reference>
<sequence>MIIQARTEVDWTGLWDYALPHVHATEETVAHTETRLGFRLK</sequence>
<dbReference type="KEGG" id="avc:NCTC10951_02437"/>
<dbReference type="AlphaFoldDB" id="A0A448PNN0"/>
<accession>A0A448PNN0</accession>
<evidence type="ECO:0000313" key="2">
    <source>
        <dbReference type="Proteomes" id="UP000268658"/>
    </source>
</evidence>